<dbReference type="Proteomes" id="UP000316181">
    <property type="component" value="Unassembled WGS sequence"/>
</dbReference>
<gene>
    <name evidence="1" type="ORF">FB389_1819</name>
</gene>
<evidence type="ECO:0000313" key="1">
    <source>
        <dbReference type="EMBL" id="TQK77104.1"/>
    </source>
</evidence>
<comment type="caution">
    <text evidence="1">The sequence shown here is derived from an EMBL/GenBank/DDBJ whole genome shotgun (WGS) entry which is preliminary data.</text>
</comment>
<reference evidence="1 2" key="1">
    <citation type="submission" date="2019-06" db="EMBL/GenBank/DDBJ databases">
        <title>Sequencing the genomes of 1000 actinobacteria strains.</title>
        <authorList>
            <person name="Klenk H.-P."/>
        </authorList>
    </citation>
    <scope>NUCLEOTIDE SEQUENCE [LARGE SCALE GENOMIC DNA]</scope>
    <source>
        <strain evidence="1 2">DSM 10596</strain>
    </source>
</reference>
<dbReference type="SUPFAM" id="SSF55785">
    <property type="entry name" value="PYP-like sensor domain (PAS domain)"/>
    <property type="match status" value="1"/>
</dbReference>
<keyword evidence="2" id="KW-1185">Reference proteome</keyword>
<dbReference type="InterPro" id="IPR035965">
    <property type="entry name" value="PAS-like_dom_sf"/>
</dbReference>
<dbReference type="EMBL" id="VFNV01000001">
    <property type="protein sequence ID" value="TQK77104.1"/>
    <property type="molecule type" value="Genomic_DNA"/>
</dbReference>
<name>A0A542SR80_9MICO</name>
<proteinExistence type="predicted"/>
<dbReference type="CDD" id="cd00130">
    <property type="entry name" value="PAS"/>
    <property type="match status" value="1"/>
</dbReference>
<dbReference type="InterPro" id="IPR000014">
    <property type="entry name" value="PAS"/>
</dbReference>
<accession>A0A542SR80</accession>
<organism evidence="1 2">
    <name type="scientific">Rarobacter incanus</name>
    <dbReference type="NCBI Taxonomy" id="153494"/>
    <lineage>
        <taxon>Bacteria</taxon>
        <taxon>Bacillati</taxon>
        <taxon>Actinomycetota</taxon>
        <taxon>Actinomycetes</taxon>
        <taxon>Micrococcales</taxon>
        <taxon>Rarobacteraceae</taxon>
        <taxon>Rarobacter</taxon>
    </lineage>
</organism>
<sequence length="337" mass="36859">MFFSTTDKKGIIETVNSMFVRLSAYPEAELVGHAHNILRNPDMPAGLFYLMWQRLKAEQPMVAYVKNLAKDGYFYWTLATITALPEAPARLIARNRQVKADLGILIGRLDDYSRLTDEFAQAQQTSDVLNGAITQAANASAVVSQASPVLGKAGKAAVALSRDMVDAMQRLTLSLEIARELTMDLRMQITIAALQIDMISSFIVESATGGSSVHTDQQIEMLTSELRRAVESVDATLSATNSGLIGIREDIATLDESFTEFHRMLMTWRQLVVRFQLSGELRDMLPPIDAQLNEGRTRMNSLNALGELASALAEPIDTTTLRASVGALVGELTHVAG</sequence>
<dbReference type="Gene3D" id="3.30.450.20">
    <property type="entry name" value="PAS domain"/>
    <property type="match status" value="1"/>
</dbReference>
<dbReference type="AlphaFoldDB" id="A0A542SR80"/>
<dbReference type="RefSeq" id="WP_142112847.1">
    <property type="nucleotide sequence ID" value="NZ_BAAATB010000006.1"/>
</dbReference>
<protein>
    <submittedName>
        <fullName evidence="1">PAS domain S-box-containing protein</fullName>
    </submittedName>
</protein>
<dbReference type="OrthoDB" id="266313at2"/>
<evidence type="ECO:0000313" key="2">
    <source>
        <dbReference type="Proteomes" id="UP000316181"/>
    </source>
</evidence>